<dbReference type="EMBL" id="JACJSK010000008">
    <property type="protein sequence ID" value="MBD2543646.1"/>
    <property type="molecule type" value="Genomic_DNA"/>
</dbReference>
<keyword evidence="3" id="KW-1185">Reference proteome</keyword>
<feature type="compositionally biased region" description="Polar residues" evidence="1">
    <location>
        <begin position="27"/>
        <end position="52"/>
    </location>
</feature>
<sequence>MHRKDILSSLFSPLFSLLAIRPYDFPQPTTKESLPNHQQPKNPYRTTTNQQN</sequence>
<organism evidence="2 3">
    <name type="scientific">Planktothricoides raciborskii FACHB-1370</name>
    <dbReference type="NCBI Taxonomy" id="2949576"/>
    <lineage>
        <taxon>Bacteria</taxon>
        <taxon>Bacillati</taxon>
        <taxon>Cyanobacteriota</taxon>
        <taxon>Cyanophyceae</taxon>
        <taxon>Oscillatoriophycideae</taxon>
        <taxon>Oscillatoriales</taxon>
        <taxon>Oscillatoriaceae</taxon>
        <taxon>Planktothricoides</taxon>
    </lineage>
</organism>
<protein>
    <submittedName>
        <fullName evidence="2">Uncharacterized protein</fullName>
    </submittedName>
</protein>
<reference evidence="2 3" key="1">
    <citation type="journal article" date="2020" name="ISME J.">
        <title>Comparative genomics reveals insights into cyanobacterial evolution and habitat adaptation.</title>
        <authorList>
            <person name="Chen M.Y."/>
            <person name="Teng W.K."/>
            <person name="Zhao L."/>
            <person name="Hu C.X."/>
            <person name="Zhou Y.K."/>
            <person name="Han B.P."/>
            <person name="Song L.R."/>
            <person name="Shu W.S."/>
        </authorList>
    </citation>
    <scope>NUCLEOTIDE SEQUENCE [LARGE SCALE GENOMIC DNA]</scope>
    <source>
        <strain evidence="2 3">FACHB-1370</strain>
    </source>
</reference>
<dbReference type="Proteomes" id="UP000641954">
    <property type="component" value="Unassembled WGS sequence"/>
</dbReference>
<gene>
    <name evidence="2" type="ORF">H6G72_07260</name>
</gene>
<evidence type="ECO:0000313" key="2">
    <source>
        <dbReference type="EMBL" id="MBD2543646.1"/>
    </source>
</evidence>
<comment type="caution">
    <text evidence="2">The sequence shown here is derived from an EMBL/GenBank/DDBJ whole genome shotgun (WGS) entry which is preliminary data.</text>
</comment>
<name>A0ABR8EDH4_9CYAN</name>
<accession>A0ABR8EDH4</accession>
<evidence type="ECO:0000256" key="1">
    <source>
        <dbReference type="SAM" id="MobiDB-lite"/>
    </source>
</evidence>
<dbReference type="RefSeq" id="WP_156331791.1">
    <property type="nucleotide sequence ID" value="NZ_JACJSK010000008.1"/>
</dbReference>
<evidence type="ECO:0000313" key="3">
    <source>
        <dbReference type="Proteomes" id="UP000641954"/>
    </source>
</evidence>
<feature type="region of interest" description="Disordered" evidence="1">
    <location>
        <begin position="25"/>
        <end position="52"/>
    </location>
</feature>
<proteinExistence type="predicted"/>